<accession>A0A1G5KAU6</accession>
<dbReference type="InterPro" id="IPR001789">
    <property type="entry name" value="Sig_transdc_resp-reg_receiver"/>
</dbReference>
<dbReference type="Pfam" id="PF03704">
    <property type="entry name" value="BTAD"/>
    <property type="match status" value="1"/>
</dbReference>
<dbReference type="PANTHER" id="PTHR35807">
    <property type="entry name" value="TRANSCRIPTIONAL REGULATOR REDD-RELATED"/>
    <property type="match status" value="1"/>
</dbReference>
<keyword evidence="1" id="KW-0902">Two-component regulatory system</keyword>
<dbReference type="AlphaFoldDB" id="A0A1G5KAU6"/>
<dbReference type="GO" id="GO:0003677">
    <property type="term" value="F:DNA binding"/>
    <property type="evidence" value="ECO:0007669"/>
    <property type="project" value="UniProtKB-KW"/>
</dbReference>
<keyword evidence="8" id="KW-1185">Reference proteome</keyword>
<dbReference type="SUPFAM" id="SSF52172">
    <property type="entry name" value="CheY-like"/>
    <property type="match status" value="1"/>
</dbReference>
<dbReference type="PROSITE" id="PS50110">
    <property type="entry name" value="RESPONSE_REGULATORY"/>
    <property type="match status" value="1"/>
</dbReference>
<keyword evidence="5" id="KW-0597">Phosphoprotein</keyword>
<name>A0A1G5KAU6_9BACL</name>
<keyword evidence="3" id="KW-0238">DNA-binding</keyword>
<dbReference type="Proteomes" id="UP000198538">
    <property type="component" value="Unassembled WGS sequence"/>
</dbReference>
<dbReference type="Gene3D" id="1.25.40.10">
    <property type="entry name" value="Tetratricopeptide repeat domain"/>
    <property type="match status" value="1"/>
</dbReference>
<evidence type="ECO:0000256" key="3">
    <source>
        <dbReference type="ARBA" id="ARBA00023125"/>
    </source>
</evidence>
<dbReference type="Pfam" id="PF00072">
    <property type="entry name" value="Response_reg"/>
    <property type="match status" value="1"/>
</dbReference>
<dbReference type="EMBL" id="FMVM01000014">
    <property type="protein sequence ID" value="SCY97723.1"/>
    <property type="molecule type" value="Genomic_DNA"/>
</dbReference>
<dbReference type="STRING" id="582692.SAMN05720606_11450"/>
<keyword evidence="2" id="KW-0805">Transcription regulation</keyword>
<feature type="domain" description="Response regulatory" evidence="6">
    <location>
        <begin position="3"/>
        <end position="117"/>
    </location>
</feature>
<dbReference type="SUPFAM" id="SSF46894">
    <property type="entry name" value="C-terminal effector domain of the bipartite response regulators"/>
    <property type="match status" value="1"/>
</dbReference>
<dbReference type="SMART" id="SM00448">
    <property type="entry name" value="REC"/>
    <property type="match status" value="1"/>
</dbReference>
<gene>
    <name evidence="7" type="ORF">SAMN05720606_11450</name>
</gene>
<evidence type="ECO:0000313" key="7">
    <source>
        <dbReference type="EMBL" id="SCY97723.1"/>
    </source>
</evidence>
<sequence length="372" mass="43269">MIKVIIVDDEDLSLKRLKRILTESGTIEVCEVFHDPEKACEYAANHSFDAAFLDITMPRISGMQLIGELRKHHPSLPIVLVTGYEEYAVQAFEKEVIDYIIKPVTAERVSRTIQRLQQLLRDTAISSEPVSPSPRLTVRMFGEFTVLDGANVDIPVKLRTPKTEELLAFLLCAKSTSRDVLADTLWKDLSPQKAWTNINSTLYYVRRAVGDNSDVPLIQKDRNGIRIDRDSIDCDLYEFEALFRQIRQTSTYSPEMFERIDTLYRGELLKGRHYEWALAWSRQLERDFITMMETAAQYHIQQKQPLRTLHYLDRILQIDSIREDIHREKIVIYLSLGRRTEAQWQYQLLEESLHEELGSRPAADIQLLLRQS</sequence>
<dbReference type="InterPro" id="IPR005158">
    <property type="entry name" value="BTAD"/>
</dbReference>
<dbReference type="SMART" id="SM01043">
    <property type="entry name" value="BTAD"/>
    <property type="match status" value="1"/>
</dbReference>
<evidence type="ECO:0000256" key="1">
    <source>
        <dbReference type="ARBA" id="ARBA00023012"/>
    </source>
</evidence>
<evidence type="ECO:0000259" key="6">
    <source>
        <dbReference type="PROSITE" id="PS50110"/>
    </source>
</evidence>
<organism evidence="7 8">
    <name type="scientific">Paenibacillus polysaccharolyticus</name>
    <dbReference type="NCBI Taxonomy" id="582692"/>
    <lineage>
        <taxon>Bacteria</taxon>
        <taxon>Bacillati</taxon>
        <taxon>Bacillota</taxon>
        <taxon>Bacilli</taxon>
        <taxon>Bacillales</taxon>
        <taxon>Paenibacillaceae</taxon>
        <taxon>Paenibacillus</taxon>
    </lineage>
</organism>
<evidence type="ECO:0000256" key="5">
    <source>
        <dbReference type="PROSITE-ProRule" id="PRU00169"/>
    </source>
</evidence>
<dbReference type="InterPro" id="IPR011990">
    <property type="entry name" value="TPR-like_helical_dom_sf"/>
</dbReference>
<evidence type="ECO:0000256" key="2">
    <source>
        <dbReference type="ARBA" id="ARBA00023015"/>
    </source>
</evidence>
<protein>
    <submittedName>
        <fullName evidence="7">Response regulator receiver and SARP domain protein</fullName>
    </submittedName>
</protein>
<reference evidence="8" key="1">
    <citation type="submission" date="2016-10" db="EMBL/GenBank/DDBJ databases">
        <authorList>
            <person name="Varghese N."/>
            <person name="Submissions S."/>
        </authorList>
    </citation>
    <scope>NUCLEOTIDE SEQUENCE [LARGE SCALE GENOMIC DNA]</scope>
    <source>
        <strain evidence="8">BL9</strain>
    </source>
</reference>
<feature type="modified residue" description="4-aspartylphosphate" evidence="5">
    <location>
        <position position="54"/>
    </location>
</feature>
<keyword evidence="4" id="KW-0804">Transcription</keyword>
<dbReference type="Gene3D" id="3.40.50.2300">
    <property type="match status" value="1"/>
</dbReference>
<dbReference type="SUPFAM" id="SSF48452">
    <property type="entry name" value="TPR-like"/>
    <property type="match status" value="1"/>
</dbReference>
<evidence type="ECO:0000256" key="4">
    <source>
        <dbReference type="ARBA" id="ARBA00023163"/>
    </source>
</evidence>
<proteinExistence type="predicted"/>
<dbReference type="GO" id="GO:0000160">
    <property type="term" value="P:phosphorelay signal transduction system"/>
    <property type="evidence" value="ECO:0007669"/>
    <property type="project" value="UniProtKB-KW"/>
</dbReference>
<dbReference type="InterPro" id="IPR016032">
    <property type="entry name" value="Sig_transdc_resp-reg_C-effctor"/>
</dbReference>
<dbReference type="InterPro" id="IPR011006">
    <property type="entry name" value="CheY-like_superfamily"/>
</dbReference>
<dbReference type="InterPro" id="IPR051677">
    <property type="entry name" value="AfsR-DnrI-RedD_regulator"/>
</dbReference>
<dbReference type="Gene3D" id="1.10.10.10">
    <property type="entry name" value="Winged helix-like DNA-binding domain superfamily/Winged helix DNA-binding domain"/>
    <property type="match status" value="1"/>
</dbReference>
<dbReference type="RefSeq" id="WP_090923178.1">
    <property type="nucleotide sequence ID" value="NZ_FMVM01000014.1"/>
</dbReference>
<dbReference type="InterPro" id="IPR036388">
    <property type="entry name" value="WH-like_DNA-bd_sf"/>
</dbReference>
<evidence type="ECO:0000313" key="8">
    <source>
        <dbReference type="Proteomes" id="UP000198538"/>
    </source>
</evidence>
<dbReference type="GO" id="GO:0006355">
    <property type="term" value="P:regulation of DNA-templated transcription"/>
    <property type="evidence" value="ECO:0007669"/>
    <property type="project" value="InterPro"/>
</dbReference>